<dbReference type="NCBIfam" id="TIGR04498">
    <property type="entry name" value="AbiV_defense"/>
    <property type="match status" value="1"/>
</dbReference>
<proteinExistence type="predicted"/>
<protein>
    <submittedName>
        <fullName evidence="1">AbiV family abortive infection protein</fullName>
    </submittedName>
</protein>
<dbReference type="Pfam" id="PF18728">
    <property type="entry name" value="HEPN_AbiV"/>
    <property type="match status" value="1"/>
</dbReference>
<evidence type="ECO:0000313" key="1">
    <source>
        <dbReference type="EMBL" id="MBD8489187.1"/>
    </source>
</evidence>
<dbReference type="EMBL" id="JACYTQ010000003">
    <property type="protein sequence ID" value="MBD8489187.1"/>
    <property type="molecule type" value="Genomic_DNA"/>
</dbReference>
<dbReference type="InterPro" id="IPR030987">
    <property type="entry name" value="AbiV"/>
</dbReference>
<keyword evidence="2" id="KW-1185">Reference proteome</keyword>
<sequence length="228" mass="25992">MSVTFKQINPKEAYNSYQTVLDNGRSLIKSGKLLGQKGNYGVACSLLILGGEELVKSGVLFLLGHGVELIKIKEMEKVFFNHKVKHDTAFFPELIGIFEHFLQAQEIPKNKKSSFLDNFGHFLNQALMVLSGLKQVGENLEWWENADNLKKQGFYVDYKDGLISPKEITKAQYEETNEIIKGLSIKIRVLPILFRAWSDNEKDRVVQMLNQGIDLKVEMSAERKKLVN</sequence>
<comment type="caution">
    <text evidence="1">The sequence shown here is derived from an EMBL/GenBank/DDBJ whole genome shotgun (WGS) entry which is preliminary data.</text>
</comment>
<evidence type="ECO:0000313" key="2">
    <source>
        <dbReference type="Proteomes" id="UP000647133"/>
    </source>
</evidence>
<organism evidence="1 2">
    <name type="scientific">Echinicola arenosa</name>
    <dbReference type="NCBI Taxonomy" id="2774144"/>
    <lineage>
        <taxon>Bacteria</taxon>
        <taxon>Pseudomonadati</taxon>
        <taxon>Bacteroidota</taxon>
        <taxon>Cytophagia</taxon>
        <taxon>Cytophagales</taxon>
        <taxon>Cyclobacteriaceae</taxon>
        <taxon>Echinicola</taxon>
    </lineage>
</organism>
<reference evidence="1 2" key="1">
    <citation type="submission" date="2020-09" db="EMBL/GenBank/DDBJ databases">
        <title>Echinicola sp. CAU 1574 isolated from sand of Sido Beach.</title>
        <authorList>
            <person name="Kim W."/>
        </authorList>
    </citation>
    <scope>NUCLEOTIDE SEQUENCE [LARGE SCALE GENOMIC DNA]</scope>
    <source>
        <strain evidence="1 2">CAU 1574</strain>
    </source>
</reference>
<dbReference type="RefSeq" id="WP_192010075.1">
    <property type="nucleotide sequence ID" value="NZ_JACYTQ010000003.1"/>
</dbReference>
<accession>A0ABR9AKA2</accession>
<dbReference type="Proteomes" id="UP000647133">
    <property type="component" value="Unassembled WGS sequence"/>
</dbReference>
<gene>
    <name evidence="1" type="ORF">IFO69_10560</name>
</gene>
<name>A0ABR9AKA2_9BACT</name>